<keyword evidence="1" id="KW-0732">Signal</keyword>
<evidence type="ECO:0000313" key="2">
    <source>
        <dbReference type="EMBL" id="KAK3396900.1"/>
    </source>
</evidence>
<proteinExistence type="predicted"/>
<evidence type="ECO:0000256" key="1">
    <source>
        <dbReference type="SAM" id="SignalP"/>
    </source>
</evidence>
<keyword evidence="3" id="KW-1185">Reference proteome</keyword>
<evidence type="ECO:0008006" key="4">
    <source>
        <dbReference type="Google" id="ProtNLM"/>
    </source>
</evidence>
<feature type="chain" id="PRO_5042080774" description="Ubiquitin 3 binding protein But2 C-terminal domain-containing protein" evidence="1">
    <location>
        <begin position="28"/>
        <end position="231"/>
    </location>
</feature>
<comment type="caution">
    <text evidence="2">The sequence shown here is derived from an EMBL/GenBank/DDBJ whole genome shotgun (WGS) entry which is preliminary data.</text>
</comment>
<name>A0AAE0PC66_SORBR</name>
<evidence type="ECO:0000313" key="3">
    <source>
        <dbReference type="Proteomes" id="UP001281003"/>
    </source>
</evidence>
<protein>
    <recommendedName>
        <fullName evidence="4">Ubiquitin 3 binding protein But2 C-terminal domain-containing protein</fullName>
    </recommendedName>
</protein>
<sequence length="231" mass="23840">MQLLLQRRSFLSLLASLSVLLLPTTSATPLPAPISNPTNPGLIIPNLYTTDICTPNTSSIPHLWSVQIQNITYSIPSSDSQFGSIPGTATFSITNTLTNSTNNITCSMRFDSLCEIKIQPAVTATGSGNKESEEGVLGVLGEEGVLDIHLQVLIEVAYVTVVQNVTCAAGGGGGGGEGGKGEGSVVKSVGGMAEVWLGCDYEVTPKRCWGDGEGWVDAEVLGEVPGGGTGG</sequence>
<reference evidence="2" key="2">
    <citation type="submission" date="2023-07" db="EMBL/GenBank/DDBJ databases">
        <authorList>
            <consortium name="Lawrence Berkeley National Laboratory"/>
            <person name="Haridas S."/>
            <person name="Hensen N."/>
            <person name="Bonometti L."/>
            <person name="Westerberg I."/>
            <person name="Brannstrom I.O."/>
            <person name="Guillou S."/>
            <person name="Cros-Aarteil S."/>
            <person name="Calhoun S."/>
            <person name="Kuo A."/>
            <person name="Mondo S."/>
            <person name="Pangilinan J."/>
            <person name="Riley R."/>
            <person name="LaButti K."/>
            <person name="Andreopoulos B."/>
            <person name="Lipzen A."/>
            <person name="Chen C."/>
            <person name="Yanf M."/>
            <person name="Daum C."/>
            <person name="Ng V."/>
            <person name="Clum A."/>
            <person name="Steindorff A."/>
            <person name="Ohm R."/>
            <person name="Martin F."/>
            <person name="Silar P."/>
            <person name="Natvig D."/>
            <person name="Lalanne C."/>
            <person name="Gautier V."/>
            <person name="Ament-velasquez S.L."/>
            <person name="Kruys A."/>
            <person name="Hutchinson M.I."/>
            <person name="Powell A.J."/>
            <person name="Barry K."/>
            <person name="Miller A.N."/>
            <person name="Grigoriev I.V."/>
            <person name="Debuchy R."/>
            <person name="Gladieux P."/>
            <person name="Thoren M.H."/>
            <person name="Johannesson H."/>
        </authorList>
    </citation>
    <scope>NUCLEOTIDE SEQUENCE</scope>
    <source>
        <strain evidence="2">FGSC 1904</strain>
    </source>
</reference>
<reference evidence="2" key="1">
    <citation type="journal article" date="2023" name="Mol. Phylogenet. Evol.">
        <title>Genome-scale phylogeny and comparative genomics of the fungal order Sordariales.</title>
        <authorList>
            <person name="Hensen N."/>
            <person name="Bonometti L."/>
            <person name="Westerberg I."/>
            <person name="Brannstrom I.O."/>
            <person name="Guillou S."/>
            <person name="Cros-Aarteil S."/>
            <person name="Calhoun S."/>
            <person name="Haridas S."/>
            <person name="Kuo A."/>
            <person name="Mondo S."/>
            <person name="Pangilinan J."/>
            <person name="Riley R."/>
            <person name="LaButti K."/>
            <person name="Andreopoulos B."/>
            <person name="Lipzen A."/>
            <person name="Chen C."/>
            <person name="Yan M."/>
            <person name="Daum C."/>
            <person name="Ng V."/>
            <person name="Clum A."/>
            <person name="Steindorff A."/>
            <person name="Ohm R.A."/>
            <person name="Martin F."/>
            <person name="Silar P."/>
            <person name="Natvig D.O."/>
            <person name="Lalanne C."/>
            <person name="Gautier V."/>
            <person name="Ament-Velasquez S.L."/>
            <person name="Kruys A."/>
            <person name="Hutchinson M.I."/>
            <person name="Powell A.J."/>
            <person name="Barry K."/>
            <person name="Miller A.N."/>
            <person name="Grigoriev I.V."/>
            <person name="Debuchy R."/>
            <person name="Gladieux P."/>
            <person name="Hiltunen Thoren M."/>
            <person name="Johannesson H."/>
        </authorList>
    </citation>
    <scope>NUCLEOTIDE SEQUENCE</scope>
    <source>
        <strain evidence="2">FGSC 1904</strain>
    </source>
</reference>
<accession>A0AAE0PC66</accession>
<organism evidence="2 3">
    <name type="scientific">Sordaria brevicollis</name>
    <dbReference type="NCBI Taxonomy" id="83679"/>
    <lineage>
        <taxon>Eukaryota</taxon>
        <taxon>Fungi</taxon>
        <taxon>Dikarya</taxon>
        <taxon>Ascomycota</taxon>
        <taxon>Pezizomycotina</taxon>
        <taxon>Sordariomycetes</taxon>
        <taxon>Sordariomycetidae</taxon>
        <taxon>Sordariales</taxon>
        <taxon>Sordariaceae</taxon>
        <taxon>Sordaria</taxon>
    </lineage>
</organism>
<gene>
    <name evidence="2" type="ORF">B0T20DRAFT_244986</name>
</gene>
<dbReference type="AlphaFoldDB" id="A0AAE0PC66"/>
<dbReference type="Proteomes" id="UP001281003">
    <property type="component" value="Unassembled WGS sequence"/>
</dbReference>
<dbReference type="EMBL" id="JAUTDP010000008">
    <property type="protein sequence ID" value="KAK3396900.1"/>
    <property type="molecule type" value="Genomic_DNA"/>
</dbReference>
<feature type="signal peptide" evidence="1">
    <location>
        <begin position="1"/>
        <end position="27"/>
    </location>
</feature>